<keyword evidence="3 6" id="KW-1133">Transmembrane helix</keyword>
<evidence type="ECO:0000256" key="2">
    <source>
        <dbReference type="ARBA" id="ARBA00022692"/>
    </source>
</evidence>
<name>A0A8T2PLK7_9TELE</name>
<keyword evidence="4 6" id="KW-0472">Membrane</keyword>
<organism evidence="7 8">
    <name type="scientific">Albula glossodonta</name>
    <name type="common">roundjaw bonefish</name>
    <dbReference type="NCBI Taxonomy" id="121402"/>
    <lineage>
        <taxon>Eukaryota</taxon>
        <taxon>Metazoa</taxon>
        <taxon>Chordata</taxon>
        <taxon>Craniata</taxon>
        <taxon>Vertebrata</taxon>
        <taxon>Euteleostomi</taxon>
        <taxon>Actinopterygii</taxon>
        <taxon>Neopterygii</taxon>
        <taxon>Teleostei</taxon>
        <taxon>Albuliformes</taxon>
        <taxon>Albulidae</taxon>
        <taxon>Albula</taxon>
    </lineage>
</organism>
<dbReference type="GO" id="GO:0016020">
    <property type="term" value="C:membrane"/>
    <property type="evidence" value="ECO:0007669"/>
    <property type="project" value="UniProtKB-SubCell"/>
</dbReference>
<protein>
    <recommendedName>
        <fullName evidence="9">Small integral membrane protein 24</fullName>
    </recommendedName>
</protein>
<keyword evidence="8" id="KW-1185">Reference proteome</keyword>
<dbReference type="Proteomes" id="UP000824540">
    <property type="component" value="Unassembled WGS sequence"/>
</dbReference>
<evidence type="ECO:0000256" key="6">
    <source>
        <dbReference type="SAM" id="Phobius"/>
    </source>
</evidence>
<comment type="caution">
    <text evidence="7">The sequence shown here is derived from an EMBL/GenBank/DDBJ whole genome shotgun (WGS) entry which is preliminary data.</text>
</comment>
<dbReference type="PANTHER" id="PTHR15296:SF1">
    <property type="entry name" value="PDZK1 INTERACTING PROTEIN 1"/>
    <property type="match status" value="1"/>
</dbReference>
<comment type="subcellular location">
    <subcellularLocation>
        <location evidence="1">Membrane</location>
        <topology evidence="1">Single-pass membrane protein</topology>
    </subcellularLocation>
</comment>
<feature type="transmembrane region" description="Helical" evidence="6">
    <location>
        <begin position="99"/>
        <end position="120"/>
    </location>
</feature>
<evidence type="ECO:0008006" key="9">
    <source>
        <dbReference type="Google" id="ProtNLM"/>
    </source>
</evidence>
<reference evidence="7" key="1">
    <citation type="thesis" date="2021" institute="BYU ScholarsArchive" country="Provo, UT, USA">
        <title>Applications of and Algorithms for Genome Assembly and Genomic Analyses with an Emphasis on Marine Teleosts.</title>
        <authorList>
            <person name="Pickett B.D."/>
        </authorList>
    </citation>
    <scope>NUCLEOTIDE SEQUENCE</scope>
    <source>
        <strain evidence="7">HI-2016</strain>
    </source>
</reference>
<dbReference type="Pfam" id="PF15807">
    <property type="entry name" value="MAP17"/>
    <property type="match status" value="1"/>
</dbReference>
<keyword evidence="2 6" id="KW-0812">Transmembrane</keyword>
<proteinExistence type="inferred from homology"/>
<evidence type="ECO:0000256" key="4">
    <source>
        <dbReference type="ARBA" id="ARBA00023136"/>
    </source>
</evidence>
<dbReference type="EMBL" id="JAFBMS010000007">
    <property type="protein sequence ID" value="KAG9350822.1"/>
    <property type="molecule type" value="Genomic_DNA"/>
</dbReference>
<accession>A0A8T2PLK7</accession>
<dbReference type="PANTHER" id="PTHR15296">
    <property type="entry name" value="MEMBRANE-ASSOCIATED PROTEIN MAP17"/>
    <property type="match status" value="1"/>
</dbReference>
<comment type="similarity">
    <text evidence="5">Belongs to the PDZK1-interacting protein 1/SMIM24 family.</text>
</comment>
<dbReference type="AlphaFoldDB" id="A0A8T2PLK7"/>
<evidence type="ECO:0000256" key="5">
    <source>
        <dbReference type="ARBA" id="ARBA00049650"/>
    </source>
</evidence>
<evidence type="ECO:0000313" key="8">
    <source>
        <dbReference type="Proteomes" id="UP000824540"/>
    </source>
</evidence>
<dbReference type="OrthoDB" id="9900654at2759"/>
<evidence type="ECO:0000256" key="1">
    <source>
        <dbReference type="ARBA" id="ARBA00004167"/>
    </source>
</evidence>
<evidence type="ECO:0000256" key="3">
    <source>
        <dbReference type="ARBA" id="ARBA00022989"/>
    </source>
</evidence>
<evidence type="ECO:0000313" key="7">
    <source>
        <dbReference type="EMBL" id="KAG9350822.1"/>
    </source>
</evidence>
<gene>
    <name evidence="7" type="ORF">JZ751_024711</name>
</gene>
<dbReference type="InterPro" id="IPR031627">
    <property type="entry name" value="PDZK1IP1/SMIM24"/>
</dbReference>
<sequence length="152" mass="16625">MAHQGAVEAPVTLEERWFSAPERGSGKGRWRGLPLLLSAPRIAEHSPEERSGVGAVMRGQGGGRKLQATMREAATVCLWLLLTLETVSAQQAVTRPLPNWLTGIIAVVVFLVLAFVAFLVNKVWCETSRSSDHENAYENVIIQSSDDKVTVM</sequence>